<evidence type="ECO:0000256" key="3">
    <source>
        <dbReference type="ARBA" id="ARBA00022801"/>
    </source>
</evidence>
<dbReference type="RefSeq" id="XP_009757950.1">
    <property type="nucleotide sequence ID" value="XM_009759648.1"/>
</dbReference>
<proteinExistence type="predicted"/>
<evidence type="ECO:0000313" key="9">
    <source>
        <dbReference type="RefSeq" id="XP_009757950.1"/>
    </source>
</evidence>
<dbReference type="InterPro" id="IPR036397">
    <property type="entry name" value="RNaseH_sf"/>
</dbReference>
<name>A0A1U7V842_NICSY</name>
<reference evidence="9" key="2">
    <citation type="submission" date="2025-08" db="UniProtKB">
        <authorList>
            <consortium name="RefSeq"/>
        </authorList>
    </citation>
    <scope>IDENTIFICATION</scope>
    <source>
        <tissue evidence="9">Leaf</tissue>
    </source>
</reference>
<dbReference type="InterPro" id="IPR012337">
    <property type="entry name" value="RNaseH-like_sf"/>
</dbReference>
<dbReference type="Pfam" id="PF22936">
    <property type="entry name" value="Pol_BBD"/>
    <property type="match status" value="1"/>
</dbReference>
<keyword evidence="1" id="KW-0645">Protease</keyword>
<evidence type="ECO:0000256" key="4">
    <source>
        <dbReference type="SAM" id="MobiDB-lite"/>
    </source>
</evidence>
<evidence type="ECO:0000259" key="6">
    <source>
        <dbReference type="Pfam" id="PF22936"/>
    </source>
</evidence>
<dbReference type="SUPFAM" id="SSF53098">
    <property type="entry name" value="Ribonuclease H-like"/>
    <property type="match status" value="1"/>
</dbReference>
<dbReference type="STRING" id="4096.A0A1U7V842"/>
<dbReference type="InterPro" id="IPR013103">
    <property type="entry name" value="RVT_2"/>
</dbReference>
<dbReference type="GO" id="GO:0006508">
    <property type="term" value="P:proteolysis"/>
    <property type="evidence" value="ECO:0007669"/>
    <property type="project" value="UniProtKB-KW"/>
</dbReference>
<organism evidence="8 9">
    <name type="scientific">Nicotiana sylvestris</name>
    <name type="common">Wood tobacco</name>
    <name type="synonym">South American tobacco</name>
    <dbReference type="NCBI Taxonomy" id="4096"/>
    <lineage>
        <taxon>Eukaryota</taxon>
        <taxon>Viridiplantae</taxon>
        <taxon>Streptophyta</taxon>
        <taxon>Embryophyta</taxon>
        <taxon>Tracheophyta</taxon>
        <taxon>Spermatophyta</taxon>
        <taxon>Magnoliopsida</taxon>
        <taxon>eudicotyledons</taxon>
        <taxon>Gunneridae</taxon>
        <taxon>Pentapetalae</taxon>
        <taxon>asterids</taxon>
        <taxon>lamiids</taxon>
        <taxon>Solanales</taxon>
        <taxon>Solanaceae</taxon>
        <taxon>Nicotianoideae</taxon>
        <taxon>Nicotianeae</taxon>
        <taxon>Nicotiana</taxon>
    </lineage>
</organism>
<feature type="region of interest" description="Disordered" evidence="4">
    <location>
        <begin position="429"/>
        <end position="451"/>
    </location>
</feature>
<gene>
    <name evidence="9" type="primary">LOC104210695</name>
</gene>
<dbReference type="GO" id="GO:0008233">
    <property type="term" value="F:peptidase activity"/>
    <property type="evidence" value="ECO:0007669"/>
    <property type="project" value="UniProtKB-KW"/>
</dbReference>
<evidence type="ECO:0000259" key="5">
    <source>
        <dbReference type="Pfam" id="PF07727"/>
    </source>
</evidence>
<evidence type="ECO:0000259" key="7">
    <source>
        <dbReference type="Pfam" id="PF25597"/>
    </source>
</evidence>
<keyword evidence="8" id="KW-1185">Reference proteome</keyword>
<dbReference type="OrthoDB" id="1932912at2759"/>
<sequence>MTSLKKQELDMSTYLGQVQAVMEEFETLMPVSTSIEKQQEQRQKMFLVLTLAGLPNDLDSARDQILANPTVPTVDELFSRLLRLAAAPSHPVSSSHTLDSSVLVSQSVDNRASQTMENRRGGGHFGRSKPKCSYCHKLGHTRDVCYSLHGRPPKNAYVAQTETTCNKGFSLSEGEYNEFLQYRASKQTSPQVASVAQTDTSVAGNSFTCVSQSSTLGQWVLDSAASDHISDNKSLLSNIAYFTLANVSQTKAKGVGQANPLASVMLDSVLYVPGCPFNLASQNGVAERKNRHIIETARTLLIESHVPLHFWGDAVLTACYLVNRMPSSPIQNQTPYAVLFPRSPLYFVLPCVFGSTCFVHNLAPGKDKLAPRALKCVFLGYSRVQKGYRCYSLDLQILPIPTVEEYSVAPPTLLAIGTPLLTYHRHLHPASGPADSRPAPDPAPTTDLSLPSTPIALRKGWRQAMIGEMTALHTSGTWELVPLPSGKSIVGCRWVYAVKLDMKNAFLHGDLEDEIYMEQPPGFVAQGESRGLVCLLCRSLYGLKQFPRAWFGNFSTVIQEFGMTRSEADHSVFYRHSCFESLYLSGGLC</sequence>
<dbReference type="PANTHER" id="PTHR42648:SF28">
    <property type="entry name" value="TRANSPOSON-ENCODED PROTEIN WITH RIBONUCLEASE H-LIKE AND RETROVIRUS ZINC FINGER-LIKE DOMAINS"/>
    <property type="match status" value="1"/>
</dbReference>
<dbReference type="Pfam" id="PF07727">
    <property type="entry name" value="RVT_2"/>
    <property type="match status" value="1"/>
</dbReference>
<dbReference type="GO" id="GO:0046872">
    <property type="term" value="F:metal ion binding"/>
    <property type="evidence" value="ECO:0007669"/>
    <property type="project" value="UniProtKB-KW"/>
</dbReference>
<feature type="domain" description="Reverse transcriptase Ty1/copia-type" evidence="5">
    <location>
        <begin position="499"/>
        <end position="577"/>
    </location>
</feature>
<dbReference type="InterPro" id="IPR054722">
    <property type="entry name" value="PolX-like_BBD"/>
</dbReference>
<dbReference type="Pfam" id="PF25597">
    <property type="entry name" value="SH3_retrovirus"/>
    <property type="match status" value="1"/>
</dbReference>
<keyword evidence="3" id="KW-0378">Hydrolase</keyword>
<dbReference type="InterPro" id="IPR057670">
    <property type="entry name" value="SH3_retrovirus"/>
</dbReference>
<dbReference type="GO" id="GO:0003676">
    <property type="term" value="F:nucleic acid binding"/>
    <property type="evidence" value="ECO:0007669"/>
    <property type="project" value="InterPro"/>
</dbReference>
<dbReference type="PANTHER" id="PTHR42648">
    <property type="entry name" value="TRANSPOSASE, PUTATIVE-RELATED"/>
    <property type="match status" value="1"/>
</dbReference>
<dbReference type="AlphaFoldDB" id="A0A1U7V842"/>
<evidence type="ECO:0000313" key="8">
    <source>
        <dbReference type="Proteomes" id="UP000189701"/>
    </source>
</evidence>
<dbReference type="eggNOG" id="KOG0017">
    <property type="taxonomic scope" value="Eukaryota"/>
</dbReference>
<protein>
    <submittedName>
        <fullName evidence="9">Uncharacterized protein LOC104210695</fullName>
    </submittedName>
</protein>
<dbReference type="Gene3D" id="3.30.420.10">
    <property type="entry name" value="Ribonuclease H-like superfamily/Ribonuclease H"/>
    <property type="match status" value="1"/>
</dbReference>
<reference evidence="8" key="1">
    <citation type="journal article" date="2013" name="Genome Biol.">
        <title>Reference genomes and transcriptomes of Nicotiana sylvestris and Nicotiana tomentosiformis.</title>
        <authorList>
            <person name="Sierro N."/>
            <person name="Battey J.N."/>
            <person name="Ouadi S."/>
            <person name="Bovet L."/>
            <person name="Goepfert S."/>
            <person name="Bakaher N."/>
            <person name="Peitsch M.C."/>
            <person name="Ivanov N.V."/>
        </authorList>
    </citation>
    <scope>NUCLEOTIDE SEQUENCE [LARGE SCALE GENOMIC DNA]</scope>
</reference>
<feature type="domain" description="Retroviral polymerase SH3-like" evidence="7">
    <location>
        <begin position="355"/>
        <end position="394"/>
    </location>
</feature>
<dbReference type="InterPro" id="IPR039537">
    <property type="entry name" value="Retrotran_Ty1/copia-like"/>
</dbReference>
<evidence type="ECO:0000256" key="1">
    <source>
        <dbReference type="ARBA" id="ARBA00022670"/>
    </source>
</evidence>
<accession>A0A1U7V842</accession>
<dbReference type="Proteomes" id="UP000189701">
    <property type="component" value="Unplaced"/>
</dbReference>
<keyword evidence="2" id="KW-0479">Metal-binding</keyword>
<evidence type="ECO:0000256" key="2">
    <source>
        <dbReference type="ARBA" id="ARBA00022723"/>
    </source>
</evidence>
<feature type="domain" description="Retrovirus-related Pol polyprotein from transposon TNT 1-94-like beta-barrel" evidence="6">
    <location>
        <begin position="219"/>
        <end position="285"/>
    </location>
</feature>